<dbReference type="PANTHER" id="PTHR13060">
    <property type="entry name" value="SGT1 PROTEIN HSGT1 SUPPRESSOR OF GCR2"/>
    <property type="match status" value="1"/>
</dbReference>
<feature type="compositionally biased region" description="Basic and acidic residues" evidence="1">
    <location>
        <begin position="751"/>
        <end position="792"/>
    </location>
</feature>
<evidence type="ECO:0000256" key="1">
    <source>
        <dbReference type="SAM" id="MobiDB-lite"/>
    </source>
</evidence>
<feature type="compositionally biased region" description="Acidic residues" evidence="1">
    <location>
        <begin position="499"/>
        <end position="515"/>
    </location>
</feature>
<evidence type="ECO:0000313" key="2">
    <source>
        <dbReference type="EMBL" id="RXK38674.1"/>
    </source>
</evidence>
<gene>
    <name evidence="2" type="ORF">M231_03984</name>
</gene>
<dbReference type="FunCoup" id="A0A4Q1BLM2">
    <property type="interactions" value="654"/>
</dbReference>
<dbReference type="EMBL" id="SDIL01000043">
    <property type="protein sequence ID" value="RXK38674.1"/>
    <property type="molecule type" value="Genomic_DNA"/>
</dbReference>
<dbReference type="OrthoDB" id="27237at2759"/>
<feature type="region of interest" description="Disordered" evidence="1">
    <location>
        <begin position="567"/>
        <end position="594"/>
    </location>
</feature>
<dbReference type="GO" id="GO:0005634">
    <property type="term" value="C:nucleus"/>
    <property type="evidence" value="ECO:0007669"/>
    <property type="project" value="TreeGrafter"/>
</dbReference>
<sequence length="896" mass="100180">MSSFPSLSHESRSFPLPSISEDTLHYVLHLPSSSSESPTALALLITQHVTSLLTTPWLWNKDAWELKVSDSTPSKIEGTMRVGDAIDDEWLVVWLLREISKKWSDLVISVRDTDGEFLLIEAAHALPGWVTPENAHNRLWLYNGHLHLLPLNVRSSGTSRPKQVLDEDADGPRFDTDAWINEEDAIQAVRTGAYIAGDGVEELVWERIKGYPQALPSHLHRTKAWLPVPVAKALHYSPDLIQKAVEGFYVRDPAQLRAAARMNHFPPSPSVLTTVLLTRAAYAQLQGQKFHPPRVFGPEWTPREGVDAGEMKWRDLGVKIATGFEIMCREGGRRGKSGTIDDDDLSKDPAYEKYVQDLTRAGFFGTELRGSEQWQSREQKAKEGWKAARAADVSAQRPSFAYLVDQAIESVAEIPLTDIEVSPATPEDSDSWLEVSPDELDAMMLRASGQAQRSTDDTQEVKKLELGEEHGRALRELAHKVESFVGGQGDIEGARFADELSDDEMESDESEEEITAEEREKRFNELVPDLPAEEWGSKTQTATNIDVTMNNSDVKKELKKATPLLMRPPIFPKDKFDGVDSSDSDSDSEDLPVKGSAGWIIAQKKWAESAPKIENLDEDEEDRGNLVLGDDIDDEMIRNLERDQGLQGDEADVDMEAEQDEFLAFAREALGITDDAWENILSERRERGAFVPVPKVNKIINEKRENNVAVEKGKGKENREMDMTLDSFDKVMNAMEEELARATGNGVKGKATGDKGKEKVKEKQQTKAEPSKTSTADKGKKTMENKGDDKTNSKTKTKKDKDKDKSVQFQMPLPTEDDIDNMSEGELEAMDRELRAALRRAGEDSEEDDLEDIPELGQLDEDDKREFKMMRDFLESYTSQAGGSGVVGNLFGRLGH</sequence>
<proteinExistence type="predicted"/>
<evidence type="ECO:0000313" key="3">
    <source>
        <dbReference type="Proteomes" id="UP000289152"/>
    </source>
</evidence>
<feature type="region of interest" description="Disordered" evidence="1">
    <location>
        <begin position="736"/>
        <end position="822"/>
    </location>
</feature>
<dbReference type="Proteomes" id="UP000289152">
    <property type="component" value="Unassembled WGS sequence"/>
</dbReference>
<protein>
    <recommendedName>
        <fullName evidence="4">SGT1-domain-containing protein</fullName>
    </recommendedName>
</protein>
<dbReference type="InterPro" id="IPR010770">
    <property type="entry name" value="Ecd"/>
</dbReference>
<dbReference type="PANTHER" id="PTHR13060:SF0">
    <property type="entry name" value="PROTEIN ECDYSONELESS HOMOLOG"/>
    <property type="match status" value="1"/>
</dbReference>
<dbReference type="AlphaFoldDB" id="A0A4Q1BLM2"/>
<organism evidence="2 3">
    <name type="scientific">Tremella mesenterica</name>
    <name type="common">Jelly fungus</name>
    <dbReference type="NCBI Taxonomy" id="5217"/>
    <lineage>
        <taxon>Eukaryota</taxon>
        <taxon>Fungi</taxon>
        <taxon>Dikarya</taxon>
        <taxon>Basidiomycota</taxon>
        <taxon>Agaricomycotina</taxon>
        <taxon>Tremellomycetes</taxon>
        <taxon>Tremellales</taxon>
        <taxon>Tremellaceae</taxon>
        <taxon>Tremella</taxon>
    </lineage>
</organism>
<feature type="compositionally biased region" description="Acidic residues" evidence="1">
    <location>
        <begin position="844"/>
        <end position="861"/>
    </location>
</feature>
<feature type="region of interest" description="Disordered" evidence="1">
    <location>
        <begin position="839"/>
        <end position="862"/>
    </location>
</feature>
<comment type="caution">
    <text evidence="2">The sequence shown here is derived from an EMBL/GenBank/DDBJ whole genome shotgun (WGS) entry which is preliminary data.</text>
</comment>
<dbReference type="VEuPathDB" id="FungiDB:TREMEDRAFT_44967"/>
<evidence type="ECO:0008006" key="4">
    <source>
        <dbReference type="Google" id="ProtNLM"/>
    </source>
</evidence>
<name>A0A4Q1BLM2_TREME</name>
<dbReference type="STRING" id="5217.A0A4Q1BLM2"/>
<reference evidence="2 3" key="1">
    <citation type="submission" date="2016-06" db="EMBL/GenBank/DDBJ databases">
        <title>Evolution of pathogenesis and genome organization in the Tremellales.</title>
        <authorList>
            <person name="Cuomo C."/>
            <person name="Litvintseva A."/>
            <person name="Heitman J."/>
            <person name="Chen Y."/>
            <person name="Sun S."/>
            <person name="Springer D."/>
            <person name="Dromer F."/>
            <person name="Young S."/>
            <person name="Zeng Q."/>
            <person name="Chapman S."/>
            <person name="Gujja S."/>
            <person name="Saif S."/>
            <person name="Birren B."/>
        </authorList>
    </citation>
    <scope>NUCLEOTIDE SEQUENCE [LARGE SCALE GENOMIC DNA]</scope>
    <source>
        <strain evidence="2 3">ATCC 28783</strain>
    </source>
</reference>
<accession>A0A4Q1BLM2</accession>
<feature type="compositionally biased region" description="Acidic residues" evidence="1">
    <location>
        <begin position="580"/>
        <end position="590"/>
    </location>
</feature>
<dbReference type="InParanoid" id="A0A4Q1BLM2"/>
<feature type="region of interest" description="Disordered" evidence="1">
    <location>
        <begin position="495"/>
        <end position="521"/>
    </location>
</feature>
<dbReference type="Pfam" id="PF07093">
    <property type="entry name" value="SGT1"/>
    <property type="match status" value="1"/>
</dbReference>
<keyword evidence="3" id="KW-1185">Reference proteome</keyword>